<evidence type="ECO:0000259" key="6">
    <source>
        <dbReference type="Pfam" id="PF00326"/>
    </source>
</evidence>
<gene>
    <name evidence="7" type="ORF">MNEG_3251</name>
</gene>
<dbReference type="InterPro" id="IPR001375">
    <property type="entry name" value="Peptidase_S9_cat"/>
</dbReference>
<evidence type="ECO:0000256" key="5">
    <source>
        <dbReference type="SAM" id="MobiDB-lite"/>
    </source>
</evidence>
<evidence type="ECO:0000256" key="1">
    <source>
        <dbReference type="ARBA" id="ARBA00005228"/>
    </source>
</evidence>
<proteinExistence type="inferred from homology"/>
<dbReference type="PROSITE" id="PS00708">
    <property type="entry name" value="PRO_ENDOPEP_SER"/>
    <property type="match status" value="1"/>
</dbReference>
<dbReference type="GeneID" id="25736129"/>
<organism evidence="7 8">
    <name type="scientific">Monoraphidium neglectum</name>
    <dbReference type="NCBI Taxonomy" id="145388"/>
    <lineage>
        <taxon>Eukaryota</taxon>
        <taxon>Viridiplantae</taxon>
        <taxon>Chlorophyta</taxon>
        <taxon>core chlorophytes</taxon>
        <taxon>Chlorophyceae</taxon>
        <taxon>CS clade</taxon>
        <taxon>Sphaeropleales</taxon>
        <taxon>Selenastraceae</taxon>
        <taxon>Monoraphidium</taxon>
    </lineage>
</organism>
<dbReference type="OrthoDB" id="10689279at2759"/>
<dbReference type="PRINTS" id="PR00862">
    <property type="entry name" value="PROLIGOPTASE"/>
</dbReference>
<dbReference type="EC" id="3.4.21.-" evidence="4"/>
<dbReference type="Proteomes" id="UP000054498">
    <property type="component" value="Unassembled WGS sequence"/>
</dbReference>
<sequence length="758" mass="77387">MNDWGPEGSEQRQQPQQPQQQQQQQQQHLLYLCAGEMDVRALSFTTEGSNNAGPPAALQQPIVPQQQHGTLVYSDPWGVRACLWRSAPIGQGDGGGTWVVFVAGLAPDNTPVEVRCLPPGGDPLRGIVRRCGGGGSGGGSDDEASRTMAGGEARVSLAAAHGLAASGSGWVGVLPVDSAARMAVSSWGGWLFARGGGGSISSGGSGSACAADRLPWQRLLSAEPGCRFEALLLPPEASGTGAGDGALAPREVLLLCRLLDAEGGCSERLVARLLHLQLAEDASCGGSGIGDGSCAAGGVSLRVAAEYEVPLPDVSCVLRGVTWEWMGVNGWTVPQLQKQQVLQGQQELQKQQKQQEQQEQQQPLGQLLMSFSSLVTPPSQLLLDLAAGATARLLLGGAAAAVAAHPAFDRTRYRLATTSAAAHDGTRVPITIAWHEAKRAALQAGLCSEDGRGGGPPLVLHAYGSFGLPEAEAAFDESRLLLMQLGFAVAIAHVRGGGWLGRAWAEAGRGAARKARVSVADLSAAADMLVARGACARGRLALAGASAGGWLVGGALAARPGLAAAAVLTVPCLDPLEALVRHKQGSLEWIGAEEHGGGAGGNGDGDGDRDSDSDSAAAAVAALAGWSPYQHLEALAAAGIPAPGATEGGDLPGPPHLLLRAALHDRDVGFWDAAKATARLRRLRAAAAGDGRGPRAAEPMLLLRTVPGSHGAYEGDTKEAALGAAFLVEALAGQGQLLAALSAGAAEGDGGWGVVDWL</sequence>
<dbReference type="GO" id="GO:0004252">
    <property type="term" value="F:serine-type endopeptidase activity"/>
    <property type="evidence" value="ECO:0007669"/>
    <property type="project" value="UniProtKB-UniRule"/>
</dbReference>
<name>A0A0D2LDE3_9CHLO</name>
<keyword evidence="2 4" id="KW-0378">Hydrolase</keyword>
<keyword evidence="8" id="KW-1185">Reference proteome</keyword>
<comment type="function">
    <text evidence="3">Serine peptidase whose precise substrate specificity remains unclear. Does not cleave peptides after a arginine or lysine residue. Regulates trans-Golgi network morphology and sorting by regulating the membrane binding of the AP-1 complex. May play a role in the regulation of synaptic vesicle exocytosis.</text>
</comment>
<dbReference type="InterPro" id="IPR002470">
    <property type="entry name" value="Peptidase_S9A"/>
</dbReference>
<dbReference type="PANTHER" id="PTHR11757">
    <property type="entry name" value="PROTEASE FAMILY S9A OLIGOPEPTIDASE"/>
    <property type="match status" value="1"/>
</dbReference>
<dbReference type="Gene3D" id="3.40.50.1820">
    <property type="entry name" value="alpha/beta hydrolase"/>
    <property type="match status" value="1"/>
</dbReference>
<feature type="region of interest" description="Disordered" evidence="5">
    <location>
        <begin position="591"/>
        <end position="614"/>
    </location>
</feature>
<dbReference type="InterPro" id="IPR029058">
    <property type="entry name" value="AB_hydrolase_fold"/>
</dbReference>
<comment type="similarity">
    <text evidence="1 4">Belongs to the peptidase S9A family.</text>
</comment>
<accession>A0A0D2LDE3</accession>
<dbReference type="Pfam" id="PF00326">
    <property type="entry name" value="Peptidase_S9"/>
    <property type="match status" value="1"/>
</dbReference>
<dbReference type="PANTHER" id="PTHR11757:SF19">
    <property type="entry name" value="PROLYL ENDOPEPTIDASE-LIKE"/>
    <property type="match status" value="1"/>
</dbReference>
<evidence type="ECO:0000313" key="7">
    <source>
        <dbReference type="EMBL" id="KIZ04704.1"/>
    </source>
</evidence>
<feature type="domain" description="Peptidase S9 prolyl oligopeptidase catalytic" evidence="6">
    <location>
        <begin position="475"/>
        <end position="727"/>
    </location>
</feature>
<dbReference type="KEGG" id="mng:MNEG_3251"/>
<protein>
    <recommendedName>
        <fullName evidence="4">Prolyl endopeptidase</fullName>
        <ecNumber evidence="4">3.4.21.-</ecNumber>
    </recommendedName>
</protein>
<evidence type="ECO:0000256" key="4">
    <source>
        <dbReference type="RuleBase" id="RU368024"/>
    </source>
</evidence>
<dbReference type="EMBL" id="KK100619">
    <property type="protein sequence ID" value="KIZ04704.1"/>
    <property type="molecule type" value="Genomic_DNA"/>
</dbReference>
<keyword evidence="4" id="KW-0720">Serine protease</keyword>
<evidence type="ECO:0000256" key="3">
    <source>
        <dbReference type="ARBA" id="ARBA00045448"/>
    </source>
</evidence>
<feature type="compositionally biased region" description="Low complexity" evidence="5">
    <location>
        <begin position="11"/>
        <end position="27"/>
    </location>
</feature>
<dbReference type="InterPro" id="IPR051543">
    <property type="entry name" value="Serine_Peptidase_S9A"/>
</dbReference>
<dbReference type="InterPro" id="IPR002471">
    <property type="entry name" value="Pept_S9_AS"/>
</dbReference>
<evidence type="ECO:0000313" key="8">
    <source>
        <dbReference type="Proteomes" id="UP000054498"/>
    </source>
</evidence>
<dbReference type="GO" id="GO:0006508">
    <property type="term" value="P:proteolysis"/>
    <property type="evidence" value="ECO:0007669"/>
    <property type="project" value="UniProtKB-KW"/>
</dbReference>
<reference evidence="7 8" key="1">
    <citation type="journal article" date="2013" name="BMC Genomics">
        <title>Reconstruction of the lipid metabolism for the microalga Monoraphidium neglectum from its genome sequence reveals characteristics suitable for biofuel production.</title>
        <authorList>
            <person name="Bogen C."/>
            <person name="Al-Dilaimi A."/>
            <person name="Albersmeier A."/>
            <person name="Wichmann J."/>
            <person name="Grundmann M."/>
            <person name="Rupp O."/>
            <person name="Lauersen K.J."/>
            <person name="Blifernez-Klassen O."/>
            <person name="Kalinowski J."/>
            <person name="Goesmann A."/>
            <person name="Mussgnug J.H."/>
            <person name="Kruse O."/>
        </authorList>
    </citation>
    <scope>NUCLEOTIDE SEQUENCE [LARGE SCALE GENOMIC DNA]</scope>
    <source>
        <strain evidence="7 8">SAG 48.87</strain>
    </source>
</reference>
<dbReference type="SUPFAM" id="SSF53474">
    <property type="entry name" value="alpha/beta-Hydrolases"/>
    <property type="match status" value="1"/>
</dbReference>
<feature type="region of interest" description="Disordered" evidence="5">
    <location>
        <begin position="1"/>
        <end position="27"/>
    </location>
</feature>
<dbReference type="AlphaFoldDB" id="A0A0D2LDE3"/>
<dbReference type="RefSeq" id="XP_013903723.1">
    <property type="nucleotide sequence ID" value="XM_014048269.1"/>
</dbReference>
<keyword evidence="4" id="KW-0645">Protease</keyword>
<evidence type="ECO:0000256" key="2">
    <source>
        <dbReference type="ARBA" id="ARBA00022801"/>
    </source>
</evidence>